<dbReference type="PANTHER" id="PTHR11056">
    <property type="entry name" value="HOMOGENTISATE 1,2-DIOXYGENASE"/>
    <property type="match status" value="1"/>
</dbReference>
<dbReference type="HAMAP" id="MF_00334">
    <property type="entry name" value="Homogentis_dioxygen"/>
    <property type="match status" value="1"/>
</dbReference>
<proteinExistence type="inferred from homology"/>
<feature type="domain" description="Homogentisate 1,2-dioxygenase C-terminal" evidence="11">
    <location>
        <begin position="271"/>
        <end position="422"/>
    </location>
</feature>
<feature type="binding site" evidence="9">
    <location>
        <position position="379"/>
    </location>
    <ligand>
        <name>Fe cation</name>
        <dbReference type="ChEBI" id="CHEBI:24875"/>
    </ligand>
</feature>
<comment type="catalytic activity">
    <reaction evidence="9">
        <text>homogentisate + O2 = 4-maleylacetoacetate + H(+)</text>
        <dbReference type="Rhea" id="RHEA:15449"/>
        <dbReference type="ChEBI" id="CHEBI:15378"/>
        <dbReference type="ChEBI" id="CHEBI:15379"/>
        <dbReference type="ChEBI" id="CHEBI:16169"/>
        <dbReference type="ChEBI" id="CHEBI:17105"/>
        <dbReference type="EC" id="1.13.11.5"/>
    </reaction>
</comment>
<protein>
    <recommendedName>
        <fullName evidence="9 10">Homogentisate 1,2-dioxygenase</fullName>
        <shortName evidence="9">HGDO</shortName>
        <ecNumber evidence="9 10">1.13.11.5</ecNumber>
    </recommendedName>
    <alternativeName>
        <fullName evidence="9">Homogentisate oxygenase</fullName>
    </alternativeName>
    <alternativeName>
        <fullName evidence="9">Homogentisic acid oxidase</fullName>
    </alternativeName>
    <alternativeName>
        <fullName evidence="9">Homogentisicase</fullName>
    </alternativeName>
</protein>
<dbReference type="GO" id="GO:0004411">
    <property type="term" value="F:homogentisate 1,2-dioxygenase activity"/>
    <property type="evidence" value="ECO:0007669"/>
    <property type="project" value="UniProtKB-EC"/>
</dbReference>
<evidence type="ECO:0000256" key="7">
    <source>
        <dbReference type="ARBA" id="ARBA00023004"/>
    </source>
</evidence>
<evidence type="ECO:0000256" key="10">
    <source>
        <dbReference type="NCBIfam" id="TIGR01015"/>
    </source>
</evidence>
<evidence type="ECO:0000256" key="8">
    <source>
        <dbReference type="ARBA" id="ARBA00023232"/>
    </source>
</evidence>
<evidence type="ECO:0000256" key="6">
    <source>
        <dbReference type="ARBA" id="ARBA00023002"/>
    </source>
</evidence>
<feature type="active site" description="Proton acceptor" evidence="9">
    <location>
        <position position="282"/>
    </location>
</feature>
<dbReference type="EC" id="1.13.11.5" evidence="9 10"/>
<keyword evidence="3 9" id="KW-0479">Metal-binding</keyword>
<dbReference type="CDD" id="cd07000">
    <property type="entry name" value="cupin_HGO_N"/>
    <property type="match status" value="1"/>
</dbReference>
<evidence type="ECO:0000313" key="13">
    <source>
        <dbReference type="EMBL" id="MDN3566965.1"/>
    </source>
</evidence>
<keyword evidence="5 9" id="KW-0223">Dioxygenase</keyword>
<organism evidence="13 14">
    <name type="scientific">Paeniroseomonas aquatica</name>
    <dbReference type="NCBI Taxonomy" id="373043"/>
    <lineage>
        <taxon>Bacteria</taxon>
        <taxon>Pseudomonadati</taxon>
        <taxon>Pseudomonadota</taxon>
        <taxon>Alphaproteobacteria</taxon>
        <taxon>Acetobacterales</taxon>
        <taxon>Acetobacteraceae</taxon>
        <taxon>Paeniroseomonas</taxon>
    </lineage>
</organism>
<feature type="binding site" evidence="9">
    <location>
        <position position="361"/>
    </location>
    <ligand>
        <name>homogentisate</name>
        <dbReference type="ChEBI" id="CHEBI:16169"/>
    </ligand>
</feature>
<comment type="caution">
    <text evidence="9">Lacks conserved residue(s) required for the propagation of feature annotation.</text>
</comment>
<reference evidence="14" key="1">
    <citation type="journal article" date="2019" name="Int. J. Syst. Evol. Microbiol.">
        <title>The Global Catalogue of Microorganisms (GCM) 10K type strain sequencing project: providing services to taxonomists for standard genome sequencing and annotation.</title>
        <authorList>
            <consortium name="The Broad Institute Genomics Platform"/>
            <consortium name="The Broad Institute Genome Sequencing Center for Infectious Disease"/>
            <person name="Wu L."/>
            <person name="Ma J."/>
        </authorList>
    </citation>
    <scope>NUCLEOTIDE SEQUENCE [LARGE SCALE GENOMIC DNA]</scope>
    <source>
        <strain evidence="14">CECT 7131</strain>
    </source>
</reference>
<evidence type="ECO:0000256" key="3">
    <source>
        <dbReference type="ARBA" id="ARBA00022723"/>
    </source>
</evidence>
<accession>A0ABT8AB74</accession>
<dbReference type="Pfam" id="PF20510">
    <property type="entry name" value="HgmA_N"/>
    <property type="match status" value="1"/>
</dbReference>
<feature type="domain" description="Homogentisate 1,2-dioxygenase N-terminal" evidence="12">
    <location>
        <begin position="6"/>
        <end position="268"/>
    </location>
</feature>
<dbReference type="InterPro" id="IPR014710">
    <property type="entry name" value="RmlC-like_jellyroll"/>
</dbReference>
<evidence type="ECO:0000259" key="12">
    <source>
        <dbReference type="Pfam" id="PF20510"/>
    </source>
</evidence>
<keyword evidence="14" id="KW-1185">Reference proteome</keyword>
<evidence type="ECO:0000256" key="2">
    <source>
        <dbReference type="ARBA" id="ARBA00007757"/>
    </source>
</evidence>
<comment type="caution">
    <text evidence="13">The sequence shown here is derived from an EMBL/GenBank/DDBJ whole genome shotgun (WGS) entry which is preliminary data.</text>
</comment>
<gene>
    <name evidence="9 13" type="primary">hmgA</name>
    <name evidence="13" type="ORF">QWZ14_21510</name>
</gene>
<dbReference type="SUPFAM" id="SSF51182">
    <property type="entry name" value="RmlC-like cupins"/>
    <property type="match status" value="1"/>
</dbReference>
<evidence type="ECO:0000313" key="14">
    <source>
        <dbReference type="Proteomes" id="UP001529369"/>
    </source>
</evidence>
<keyword evidence="6 9" id="KW-0560">Oxidoreductase</keyword>
<comment type="pathway">
    <text evidence="9">Amino-acid degradation; L-phenylalanine degradation; acetoacetate and fumarate from L-phenylalanine: step 4/6.</text>
</comment>
<keyword evidence="7 9" id="KW-0408">Iron</keyword>
<evidence type="ECO:0000256" key="5">
    <source>
        <dbReference type="ARBA" id="ARBA00022964"/>
    </source>
</evidence>
<dbReference type="InterPro" id="IPR022950">
    <property type="entry name" value="Homogentis_dOase_bac"/>
</dbReference>
<dbReference type="RefSeq" id="WP_290318953.1">
    <property type="nucleotide sequence ID" value="NZ_JAUFPN010000184.1"/>
</dbReference>
<sequence length="426" mass="46077">MDLAMQSGFGNEFATEALPGALPPGRNSPQKVPYGLYAEQFSGTAFTVPRAEARRSWLYRIRPSAGHGAFRPIDQGLLCGPLAPPTPNRLRWDPLPIPEDPTDFVAGLTTIGATAAGEALSGVTIHLYRANRSMERVFMDSDGELLLVPEQGRLLLATECGRLVVAPGQIAVIPVGMKFRVELPDGTARGYVAENHGAALRLPDLGPIGANGLANPRDFRSPVAWYEDRDEPCELVQKYLGQLWATTLGHSPLDVVAWHGNNAPYVYDTRDFMAINTVSFDHPDPSIFTVLTSPGAAAGVANMDFVIFPPRWMVAEATFRPPWFHRNVMNECMGLIHGVYDGKAQGFAPGGVSLHPRLSGHGPDAATTERAIAAELAPHKLEGTLAFMFETSQVIRPSAFAMAAPQLQPSYDACWDGLPKRFTGAP</sequence>
<evidence type="ECO:0000259" key="11">
    <source>
        <dbReference type="Pfam" id="PF04209"/>
    </source>
</evidence>
<keyword evidence="8 9" id="KW-0585">Phenylalanine catabolism</keyword>
<dbReference type="Gene3D" id="2.60.120.10">
    <property type="entry name" value="Jelly Rolls"/>
    <property type="match status" value="1"/>
</dbReference>
<name>A0ABT8AB74_9PROT</name>
<dbReference type="NCBIfam" id="TIGR01015">
    <property type="entry name" value="hmgA"/>
    <property type="match status" value="1"/>
</dbReference>
<dbReference type="EMBL" id="JAUFPN010000184">
    <property type="protein sequence ID" value="MDN3566965.1"/>
    <property type="molecule type" value="Genomic_DNA"/>
</dbReference>
<evidence type="ECO:0000256" key="1">
    <source>
        <dbReference type="ARBA" id="ARBA00001962"/>
    </source>
</evidence>
<dbReference type="InterPro" id="IPR011051">
    <property type="entry name" value="RmlC_Cupin_sf"/>
</dbReference>
<keyword evidence="4 9" id="KW-0828">Tyrosine catabolism</keyword>
<comment type="subunit">
    <text evidence="9">Hexamer; dimer of trimers.</text>
</comment>
<dbReference type="InterPro" id="IPR046451">
    <property type="entry name" value="HgmA_C"/>
</dbReference>
<dbReference type="Pfam" id="PF04209">
    <property type="entry name" value="HgmA_C"/>
    <property type="match status" value="1"/>
</dbReference>
<evidence type="ECO:0000256" key="4">
    <source>
        <dbReference type="ARBA" id="ARBA00022878"/>
    </source>
</evidence>
<dbReference type="InterPro" id="IPR005708">
    <property type="entry name" value="Homogentis_dOase"/>
</dbReference>
<dbReference type="InterPro" id="IPR046452">
    <property type="entry name" value="HgmA_N"/>
</dbReference>
<evidence type="ECO:0000256" key="9">
    <source>
        <dbReference type="HAMAP-Rule" id="MF_00334"/>
    </source>
</evidence>
<comment type="cofactor">
    <cofactor evidence="1 9">
        <name>Fe cation</name>
        <dbReference type="ChEBI" id="CHEBI:24875"/>
    </cofactor>
</comment>
<dbReference type="PANTHER" id="PTHR11056:SF0">
    <property type="entry name" value="HOMOGENTISATE 1,2-DIOXYGENASE"/>
    <property type="match status" value="1"/>
</dbReference>
<comment type="function">
    <text evidence="9">Involved in the catabolism of homogentisate (2,5-dihydroxyphenylacetate or 2,5-OH-PhAc), a central intermediate in the degradation of phenylalanine and tyrosine. Catalyzes the oxidative ring cleavage of the aromatic ring of homogentisate to yield maleylacetoacetate.</text>
</comment>
<dbReference type="Proteomes" id="UP001529369">
    <property type="component" value="Unassembled WGS sequence"/>
</dbReference>
<comment type="similarity">
    <text evidence="2 9">Belongs to the homogentisate dioxygenase family.</text>
</comment>